<proteinExistence type="predicted"/>
<accession>A0AAW1XQD6</accession>
<evidence type="ECO:0000313" key="3">
    <source>
        <dbReference type="Proteomes" id="UP001457282"/>
    </source>
</evidence>
<dbReference type="AlphaFoldDB" id="A0AAW1XQD6"/>
<gene>
    <name evidence="2" type="ORF">M0R45_014985</name>
</gene>
<feature type="compositionally biased region" description="Polar residues" evidence="1">
    <location>
        <begin position="1"/>
        <end position="19"/>
    </location>
</feature>
<dbReference type="Proteomes" id="UP001457282">
    <property type="component" value="Unassembled WGS sequence"/>
</dbReference>
<evidence type="ECO:0000256" key="1">
    <source>
        <dbReference type="SAM" id="MobiDB-lite"/>
    </source>
</evidence>
<dbReference type="EMBL" id="JBEDUW010000003">
    <property type="protein sequence ID" value="KAK9938233.1"/>
    <property type="molecule type" value="Genomic_DNA"/>
</dbReference>
<evidence type="ECO:0000313" key="2">
    <source>
        <dbReference type="EMBL" id="KAK9938233.1"/>
    </source>
</evidence>
<organism evidence="2 3">
    <name type="scientific">Rubus argutus</name>
    <name type="common">Southern blackberry</name>
    <dbReference type="NCBI Taxonomy" id="59490"/>
    <lineage>
        <taxon>Eukaryota</taxon>
        <taxon>Viridiplantae</taxon>
        <taxon>Streptophyta</taxon>
        <taxon>Embryophyta</taxon>
        <taxon>Tracheophyta</taxon>
        <taxon>Spermatophyta</taxon>
        <taxon>Magnoliopsida</taxon>
        <taxon>eudicotyledons</taxon>
        <taxon>Gunneridae</taxon>
        <taxon>Pentapetalae</taxon>
        <taxon>rosids</taxon>
        <taxon>fabids</taxon>
        <taxon>Rosales</taxon>
        <taxon>Rosaceae</taxon>
        <taxon>Rosoideae</taxon>
        <taxon>Rosoideae incertae sedis</taxon>
        <taxon>Rubus</taxon>
    </lineage>
</organism>
<keyword evidence="3" id="KW-1185">Reference proteome</keyword>
<feature type="region of interest" description="Disordered" evidence="1">
    <location>
        <begin position="1"/>
        <end position="21"/>
    </location>
</feature>
<reference evidence="2 3" key="1">
    <citation type="journal article" date="2023" name="G3 (Bethesda)">
        <title>A chromosome-length genome assembly and annotation of blackberry (Rubus argutus, cv. 'Hillquist').</title>
        <authorList>
            <person name="Bruna T."/>
            <person name="Aryal R."/>
            <person name="Dudchenko O."/>
            <person name="Sargent D.J."/>
            <person name="Mead D."/>
            <person name="Buti M."/>
            <person name="Cavallini A."/>
            <person name="Hytonen T."/>
            <person name="Andres J."/>
            <person name="Pham M."/>
            <person name="Weisz D."/>
            <person name="Mascagni F."/>
            <person name="Usai G."/>
            <person name="Natali L."/>
            <person name="Bassil N."/>
            <person name="Fernandez G.E."/>
            <person name="Lomsadze A."/>
            <person name="Armour M."/>
            <person name="Olukolu B."/>
            <person name="Poorten T."/>
            <person name="Britton C."/>
            <person name="Davik J."/>
            <person name="Ashrafi H."/>
            <person name="Aiden E.L."/>
            <person name="Borodovsky M."/>
            <person name="Worthington M."/>
        </authorList>
    </citation>
    <scope>NUCLEOTIDE SEQUENCE [LARGE SCALE GENOMIC DNA]</scope>
    <source>
        <strain evidence="2">PI 553951</strain>
    </source>
</reference>
<protein>
    <submittedName>
        <fullName evidence="2">Uncharacterized protein</fullName>
    </submittedName>
</protein>
<sequence length="173" mass="19357">MPGDLNTASAQREQQSTENEMPYCMLRALNTGEAQVERQTSENYLVNRNKVSVHLDNEASEFEKSFKRVVETGSVFLVGPNTRNSENPSLNNLFFGSGPNVFKASSESKTAGVFTDTNNHLPRRLSEGDLLSHTWVSGKKEIPATKHNFLTKFGQKQGSKPNLRYLKPMDFEG</sequence>
<comment type="caution">
    <text evidence="2">The sequence shown here is derived from an EMBL/GenBank/DDBJ whole genome shotgun (WGS) entry which is preliminary data.</text>
</comment>
<name>A0AAW1XQD6_RUBAR</name>